<organism evidence="2 5">
    <name type="scientific">Pseudomonas guariconensis</name>
    <dbReference type="NCBI Taxonomy" id="1288410"/>
    <lineage>
        <taxon>Bacteria</taxon>
        <taxon>Pseudomonadati</taxon>
        <taxon>Pseudomonadota</taxon>
        <taxon>Gammaproteobacteria</taxon>
        <taxon>Pseudomonadales</taxon>
        <taxon>Pseudomonadaceae</taxon>
        <taxon>Pseudomonas</taxon>
    </lineage>
</organism>
<dbReference type="PANTHER" id="PTHR42852">
    <property type="entry name" value="THIOL:DISULFIDE INTERCHANGE PROTEIN DSBE"/>
    <property type="match status" value="1"/>
</dbReference>
<dbReference type="SUPFAM" id="SSF52833">
    <property type="entry name" value="Thioredoxin-like"/>
    <property type="match status" value="1"/>
</dbReference>
<sequence length="128" mass="14878">MTLEQLRGQVVLVEFWTYDCVNCQRALPHVQQWHERYRDQGLVVIGVHTPEYAHEQVTANLDEAVGRLGITYPVAQDNDYRTWNAFGNRYRPALYLIDQGGRIVYQHFGEGAYAETETKIQQLLQVTH</sequence>
<evidence type="ECO:0000313" key="5">
    <source>
        <dbReference type="Proteomes" id="UP000234878"/>
    </source>
</evidence>
<dbReference type="InterPro" id="IPR036249">
    <property type="entry name" value="Thioredoxin-like_sf"/>
</dbReference>
<gene>
    <name evidence="2" type="ORF">CXG49_10125</name>
    <name evidence="3" type="ORF">CXG53_04895</name>
</gene>
<dbReference type="EMBL" id="PJCP01000003">
    <property type="protein sequence ID" value="PLV25107.1"/>
    <property type="molecule type" value="Genomic_DNA"/>
</dbReference>
<feature type="domain" description="Thioredoxin" evidence="1">
    <location>
        <begin position="1"/>
        <end position="125"/>
    </location>
</feature>
<reference evidence="4 5" key="1">
    <citation type="submission" date="2017-12" db="EMBL/GenBank/DDBJ databases">
        <title>Detection of the carbapenemase gene blaVIM-5 in members of the Pseudomonas putida group isolated from polluted Nigerian wetlands.</title>
        <authorList>
            <person name="Adelowo O."/>
            <person name="Vollmers J."/>
            <person name="Maeusezahl I."/>
            <person name="Kaster A.-K."/>
            <person name="Mueller J.A."/>
        </authorList>
    </citation>
    <scope>NUCLEOTIDE SEQUENCE [LARGE SCALE GENOMIC DNA]</scope>
    <source>
        <strain evidence="3 4">MR119</strain>
        <strain evidence="2 5">MR144</strain>
    </source>
</reference>
<evidence type="ECO:0000313" key="4">
    <source>
        <dbReference type="Proteomes" id="UP000234839"/>
    </source>
</evidence>
<evidence type="ECO:0000259" key="1">
    <source>
        <dbReference type="PROSITE" id="PS51352"/>
    </source>
</evidence>
<dbReference type="InterPro" id="IPR050553">
    <property type="entry name" value="Thioredoxin_ResA/DsbE_sf"/>
</dbReference>
<comment type="caution">
    <text evidence="2">The sequence shown here is derived from an EMBL/GenBank/DDBJ whole genome shotgun (WGS) entry which is preliminary data.</text>
</comment>
<dbReference type="Proteomes" id="UP000234839">
    <property type="component" value="Unassembled WGS sequence"/>
</dbReference>
<keyword evidence="4" id="KW-1185">Reference proteome</keyword>
<dbReference type="PANTHER" id="PTHR42852:SF13">
    <property type="entry name" value="PROTEIN DIPZ"/>
    <property type="match status" value="1"/>
</dbReference>
<protein>
    <submittedName>
        <fullName evidence="2">Redoxin</fullName>
    </submittedName>
</protein>
<dbReference type="Proteomes" id="UP000234878">
    <property type="component" value="Unassembled WGS sequence"/>
</dbReference>
<dbReference type="RefSeq" id="WP_090342845.1">
    <property type="nucleotide sequence ID" value="NZ_JBJJMN010000006.1"/>
</dbReference>
<dbReference type="Gene3D" id="3.40.30.10">
    <property type="entry name" value="Glutaredoxin"/>
    <property type="match status" value="1"/>
</dbReference>
<name>A0AAX0VXS4_9PSED</name>
<proteinExistence type="predicted"/>
<dbReference type="AlphaFoldDB" id="A0AAX0VXS4"/>
<dbReference type="EMBL" id="PJCQ01000008">
    <property type="protein sequence ID" value="PLV19080.1"/>
    <property type="molecule type" value="Genomic_DNA"/>
</dbReference>
<dbReference type="GO" id="GO:0016209">
    <property type="term" value="F:antioxidant activity"/>
    <property type="evidence" value="ECO:0007669"/>
    <property type="project" value="InterPro"/>
</dbReference>
<accession>A0AAX0VXS4</accession>
<evidence type="ECO:0000313" key="3">
    <source>
        <dbReference type="EMBL" id="PLV25107.1"/>
    </source>
</evidence>
<dbReference type="PROSITE" id="PS51352">
    <property type="entry name" value="THIOREDOXIN_2"/>
    <property type="match status" value="1"/>
</dbReference>
<dbReference type="InterPro" id="IPR000866">
    <property type="entry name" value="AhpC/TSA"/>
</dbReference>
<evidence type="ECO:0000313" key="2">
    <source>
        <dbReference type="EMBL" id="PLV19080.1"/>
    </source>
</evidence>
<dbReference type="Pfam" id="PF00578">
    <property type="entry name" value="AhpC-TSA"/>
    <property type="match status" value="1"/>
</dbReference>
<dbReference type="InterPro" id="IPR013766">
    <property type="entry name" value="Thioredoxin_domain"/>
</dbReference>
<dbReference type="GO" id="GO:0016491">
    <property type="term" value="F:oxidoreductase activity"/>
    <property type="evidence" value="ECO:0007669"/>
    <property type="project" value="InterPro"/>
</dbReference>